<accession>A0A7I7XVS7</accession>
<proteinExistence type="predicted"/>
<reference evidence="1" key="2">
    <citation type="submission" date="2020-02" db="EMBL/GenBank/DDBJ databases">
        <authorList>
            <person name="Matsumoto Y."/>
            <person name="Motooka D."/>
            <person name="Nakamura S."/>
        </authorList>
    </citation>
    <scope>NUCLEOTIDE SEQUENCE</scope>
    <source>
        <strain evidence="1">JCM 13671</strain>
    </source>
</reference>
<organism evidence="1 2">
    <name type="scientific">Mycolicibacterium confluentis</name>
    <dbReference type="NCBI Taxonomy" id="28047"/>
    <lineage>
        <taxon>Bacteria</taxon>
        <taxon>Bacillati</taxon>
        <taxon>Actinomycetota</taxon>
        <taxon>Actinomycetes</taxon>
        <taxon>Mycobacteriales</taxon>
        <taxon>Mycobacteriaceae</taxon>
        <taxon>Mycolicibacterium</taxon>
    </lineage>
</organism>
<dbReference type="AlphaFoldDB" id="A0A7I7XVS7"/>
<evidence type="ECO:0000313" key="1">
    <source>
        <dbReference type="EMBL" id="BBZ33410.1"/>
    </source>
</evidence>
<reference evidence="1" key="1">
    <citation type="journal article" date="2019" name="Emerg. Microbes Infect.">
        <title>Comprehensive subspecies identification of 175 nontuberculous mycobacteria species based on 7547 genomic profiles.</title>
        <authorList>
            <person name="Matsumoto Y."/>
            <person name="Kinjo T."/>
            <person name="Motooka D."/>
            <person name="Nabeya D."/>
            <person name="Jung N."/>
            <person name="Uechi K."/>
            <person name="Horii T."/>
            <person name="Iida T."/>
            <person name="Fujita J."/>
            <person name="Nakamura S."/>
        </authorList>
    </citation>
    <scope>NUCLEOTIDE SEQUENCE [LARGE SCALE GENOMIC DNA]</scope>
    <source>
        <strain evidence="1">JCM 13671</strain>
    </source>
</reference>
<dbReference type="EMBL" id="AP022612">
    <property type="protein sequence ID" value="BBZ33410.1"/>
    <property type="molecule type" value="Genomic_DNA"/>
</dbReference>
<name>A0A7I7XVS7_9MYCO</name>
<sequence>MPDVDVSLATTSAAARSPERTAPSMKPYMIAEDSVPAQPDPRAATVDPRSVLAGLGERPPAHSISRLEQRHRVTGLFESKCRRQPREARPHHAVFDIHDCPRPSVQAYSR</sequence>
<dbReference type="Proteomes" id="UP000466931">
    <property type="component" value="Chromosome"/>
</dbReference>
<protein>
    <submittedName>
        <fullName evidence="1">Uncharacterized protein</fullName>
    </submittedName>
</protein>
<keyword evidence="2" id="KW-1185">Reference proteome</keyword>
<gene>
    <name evidence="1" type="ORF">MCNF_20150</name>
</gene>
<evidence type="ECO:0000313" key="2">
    <source>
        <dbReference type="Proteomes" id="UP000466931"/>
    </source>
</evidence>